<dbReference type="Proteomes" id="UP000886653">
    <property type="component" value="Unassembled WGS sequence"/>
</dbReference>
<accession>A0A9P6TFC9</accession>
<evidence type="ECO:0000259" key="2">
    <source>
        <dbReference type="PROSITE" id="PS50003"/>
    </source>
</evidence>
<feature type="compositionally biased region" description="Polar residues" evidence="1">
    <location>
        <begin position="258"/>
        <end position="270"/>
    </location>
</feature>
<dbReference type="OrthoDB" id="2157866at2759"/>
<feature type="region of interest" description="Disordered" evidence="1">
    <location>
        <begin position="258"/>
        <end position="300"/>
    </location>
</feature>
<feature type="compositionally biased region" description="Polar residues" evidence="1">
    <location>
        <begin position="360"/>
        <end position="375"/>
    </location>
</feature>
<dbReference type="Gene3D" id="2.30.29.30">
    <property type="entry name" value="Pleckstrin-homology domain (PH domain)/Phosphotyrosine-binding domain (PTB)"/>
    <property type="match status" value="2"/>
</dbReference>
<dbReference type="EMBL" id="MU167220">
    <property type="protein sequence ID" value="KAG0150277.1"/>
    <property type="molecule type" value="Genomic_DNA"/>
</dbReference>
<feature type="region of interest" description="Disordered" evidence="1">
    <location>
        <begin position="339"/>
        <end position="390"/>
    </location>
</feature>
<feature type="compositionally biased region" description="Polar residues" evidence="1">
    <location>
        <begin position="1"/>
        <end position="22"/>
    </location>
</feature>
<dbReference type="FunFam" id="2.30.29.30:FF:000286">
    <property type="entry name" value="PH-protein kinase domain containing protein"/>
    <property type="match status" value="1"/>
</dbReference>
<evidence type="ECO:0000256" key="1">
    <source>
        <dbReference type="SAM" id="MobiDB-lite"/>
    </source>
</evidence>
<comment type="caution">
    <text evidence="3">The sequence shown here is derived from an EMBL/GenBank/DDBJ whole genome shotgun (WGS) entry which is preliminary data.</text>
</comment>
<dbReference type="PANTHER" id="PTHR14336">
    <property type="entry name" value="TANDEM PH DOMAIN CONTAINING PROTEIN"/>
    <property type="match status" value="1"/>
</dbReference>
<organism evidence="3 4">
    <name type="scientific">Cronartium quercuum f. sp. fusiforme G11</name>
    <dbReference type="NCBI Taxonomy" id="708437"/>
    <lineage>
        <taxon>Eukaryota</taxon>
        <taxon>Fungi</taxon>
        <taxon>Dikarya</taxon>
        <taxon>Basidiomycota</taxon>
        <taxon>Pucciniomycotina</taxon>
        <taxon>Pucciniomycetes</taxon>
        <taxon>Pucciniales</taxon>
        <taxon>Coleosporiaceae</taxon>
        <taxon>Cronartium</taxon>
    </lineage>
</organism>
<reference evidence="3" key="1">
    <citation type="submission" date="2013-11" db="EMBL/GenBank/DDBJ databases">
        <title>Genome sequence of the fusiform rust pathogen reveals effectors for host alternation and coevolution with pine.</title>
        <authorList>
            <consortium name="DOE Joint Genome Institute"/>
            <person name="Smith K."/>
            <person name="Pendleton A."/>
            <person name="Kubisiak T."/>
            <person name="Anderson C."/>
            <person name="Salamov A."/>
            <person name="Aerts A."/>
            <person name="Riley R."/>
            <person name="Clum A."/>
            <person name="Lindquist E."/>
            <person name="Ence D."/>
            <person name="Campbell M."/>
            <person name="Kronenberg Z."/>
            <person name="Feau N."/>
            <person name="Dhillon B."/>
            <person name="Hamelin R."/>
            <person name="Burleigh J."/>
            <person name="Smith J."/>
            <person name="Yandell M."/>
            <person name="Nelson C."/>
            <person name="Grigoriev I."/>
            <person name="Davis J."/>
        </authorList>
    </citation>
    <scope>NUCLEOTIDE SEQUENCE</scope>
    <source>
        <strain evidence="3">G11</strain>
    </source>
</reference>
<evidence type="ECO:0000313" key="4">
    <source>
        <dbReference type="Proteomes" id="UP000886653"/>
    </source>
</evidence>
<gene>
    <name evidence="3" type="ORF">CROQUDRAFT_38563</name>
</gene>
<dbReference type="Pfam" id="PF00169">
    <property type="entry name" value="PH"/>
    <property type="match status" value="2"/>
</dbReference>
<dbReference type="InterPro" id="IPR051707">
    <property type="entry name" value="PI-Interact_SigTrans_Reg"/>
</dbReference>
<dbReference type="PROSITE" id="PS50003">
    <property type="entry name" value="PH_DOMAIN"/>
    <property type="match status" value="2"/>
</dbReference>
<keyword evidence="4" id="KW-1185">Reference proteome</keyword>
<feature type="region of interest" description="Disordered" evidence="1">
    <location>
        <begin position="406"/>
        <end position="431"/>
    </location>
</feature>
<feature type="region of interest" description="Disordered" evidence="1">
    <location>
        <begin position="1"/>
        <end position="23"/>
    </location>
</feature>
<feature type="domain" description="PH" evidence="2">
    <location>
        <begin position="99"/>
        <end position="194"/>
    </location>
</feature>
<dbReference type="InterPro" id="IPR011993">
    <property type="entry name" value="PH-like_dom_sf"/>
</dbReference>
<evidence type="ECO:0000313" key="3">
    <source>
        <dbReference type="EMBL" id="KAG0150277.1"/>
    </source>
</evidence>
<dbReference type="CDD" id="cd13255">
    <property type="entry name" value="PH_TAAP2-like"/>
    <property type="match status" value="1"/>
</dbReference>
<dbReference type="PANTHER" id="PTHR14336:SF8">
    <property type="entry name" value="PROTEIN OPY1"/>
    <property type="match status" value="1"/>
</dbReference>
<proteinExistence type="predicted"/>
<sequence length="622" mass="69220">MPTSSPYSTDTEPESIPSNLPQNLLLCSPRNALLLSSISEKEDVTTPTIDGKMKVTINPNQNHQIELELDSDDEEDLDQLSIHHNSSHYKQFGDMENEEIIQDGYLEKKGERRKRWQKRWFVLRKTSLVYYKNDKEYRLLRMIPLTDIHTCAEVQVKQHDYTFGIVTSARTYYVRAKTRAERDTWTSKVTEAKDALKNASTSKTQIRKHSGDDIIASNVVGIETNPITRAHTVIGSGLGENLEQRRISEVKPASILSNSTSTQFSNTLTSKPFGRSAGAPPPGHSIYSPEPCTTSSALSSASDNALMTRARAWAPPKTIRSPLLSDILAEELNDPISLPLNPRPDLSSGGSSNGGHELNYLSSSYSQATNTQGMISSSEEEEEEEESFHPNLLHSTITTAEPLPMVGITTSSTSNPVVAENESASPPIGERKLTLPEAGRTIIQGYLMKQGKRKTWRKRYFILTSQKLVCSRTHMDKGGRGVKEISVGRILDAIEYHSSIPLSRHVIGSPLAHHSSLSSTESSAEDRIEHCFKIITSDRTYLVNAPTEEDEIRWISALRCLLATYRTNHPKQFNEILDQRIVGPPTAEMAAQSISGNKRQLSTTKSQNDETFARSLVPQTTF</sequence>
<dbReference type="InterPro" id="IPR001849">
    <property type="entry name" value="PH_domain"/>
</dbReference>
<name>A0A9P6TFC9_9BASI</name>
<feature type="domain" description="PH" evidence="2">
    <location>
        <begin position="440"/>
        <end position="563"/>
    </location>
</feature>
<dbReference type="AlphaFoldDB" id="A0A9P6TFC9"/>
<protein>
    <recommendedName>
        <fullName evidence="2">PH domain-containing protein</fullName>
    </recommendedName>
</protein>
<dbReference type="SUPFAM" id="SSF50729">
    <property type="entry name" value="PH domain-like"/>
    <property type="match status" value="2"/>
</dbReference>
<dbReference type="SMART" id="SM00233">
    <property type="entry name" value="PH"/>
    <property type="match status" value="2"/>
</dbReference>